<evidence type="ECO:0000313" key="8">
    <source>
        <dbReference type="EMBL" id="CAF3620218.1"/>
    </source>
</evidence>
<evidence type="ECO:0000313" key="10">
    <source>
        <dbReference type="Proteomes" id="UP000663891"/>
    </source>
</evidence>
<dbReference type="EMBL" id="CAJOAZ010000338">
    <property type="protein sequence ID" value="CAF3620218.1"/>
    <property type="molecule type" value="Genomic_DNA"/>
</dbReference>
<evidence type="ECO:0000313" key="2">
    <source>
        <dbReference type="EMBL" id="CAF0982500.1"/>
    </source>
</evidence>
<evidence type="ECO:0000313" key="7">
    <source>
        <dbReference type="EMBL" id="CAF3542647.1"/>
    </source>
</evidence>
<evidence type="ECO:0000313" key="5">
    <source>
        <dbReference type="EMBL" id="CAF1192320.1"/>
    </source>
</evidence>
<feature type="compositionally biased region" description="Polar residues" evidence="1">
    <location>
        <begin position="50"/>
        <end position="99"/>
    </location>
</feature>
<dbReference type="Proteomes" id="UP000663832">
    <property type="component" value="Unassembled WGS sequence"/>
</dbReference>
<dbReference type="EMBL" id="CAJNOE010000161">
    <property type="protein sequence ID" value="CAF0995466.1"/>
    <property type="molecule type" value="Genomic_DNA"/>
</dbReference>
<dbReference type="Proteomes" id="UP000663845">
    <property type="component" value="Unassembled WGS sequence"/>
</dbReference>
<dbReference type="OrthoDB" id="10064310at2759"/>
<evidence type="ECO:0000313" key="3">
    <source>
        <dbReference type="EMBL" id="CAF0995466.1"/>
    </source>
</evidence>
<name>A0A814F8Q8_9BILA</name>
<protein>
    <submittedName>
        <fullName evidence="2">Uncharacterized protein</fullName>
    </submittedName>
</protein>
<feature type="region of interest" description="Disordered" evidence="1">
    <location>
        <begin position="50"/>
        <end position="117"/>
    </location>
</feature>
<accession>A0A814F8Q8</accession>
<dbReference type="Proteomes" id="UP000663844">
    <property type="component" value="Unassembled WGS sequence"/>
</dbReference>
<evidence type="ECO:0000313" key="4">
    <source>
        <dbReference type="EMBL" id="CAF1036503.1"/>
    </source>
</evidence>
<proteinExistence type="predicted"/>
<dbReference type="EMBL" id="CAJNOG010000171">
    <property type="protein sequence ID" value="CAF1036503.1"/>
    <property type="molecule type" value="Genomic_DNA"/>
</dbReference>
<dbReference type="Proteomes" id="UP000663860">
    <property type="component" value="Unassembled WGS sequence"/>
</dbReference>
<keyword evidence="9" id="KW-1185">Reference proteome</keyword>
<gene>
    <name evidence="3" type="ORF">IZO911_LOCUS17345</name>
    <name evidence="4" type="ORF">JYZ213_LOCUS17896</name>
    <name evidence="7" type="ORF">KXQ929_LOCUS2243</name>
    <name evidence="6" type="ORF">OKA104_LOCUS1450</name>
    <name evidence="8" type="ORF">OXD698_LOCUS7389</name>
    <name evidence="5" type="ORF">QVE165_LOCUS25321</name>
    <name evidence="2" type="ORF">VCS650_LOCUS13745</name>
</gene>
<comment type="caution">
    <text evidence="2">The sequence shown here is derived from an EMBL/GenBank/DDBJ whole genome shotgun (WGS) entry which is preliminary data.</text>
</comment>
<reference evidence="2" key="1">
    <citation type="submission" date="2021-02" db="EMBL/GenBank/DDBJ databases">
        <authorList>
            <person name="Nowell W R."/>
        </authorList>
    </citation>
    <scope>NUCLEOTIDE SEQUENCE</scope>
</reference>
<dbReference type="Proteomes" id="UP000663891">
    <property type="component" value="Unassembled WGS sequence"/>
</dbReference>
<feature type="compositionally biased region" description="Basic residues" evidence="1">
    <location>
        <begin position="100"/>
        <end position="117"/>
    </location>
</feature>
<sequence length="117" mass="14200">MATFSGKRIQQEDFRCAICRQKNVFHCEHNTPYRDQFRDTYVPERLHMMSTTNQRDIQRTQPNYNYNATYNNDRNMNSNFDPRYSQSRRSDYNSYPNRNRSSKSHKKKKTKKSCVIL</sequence>
<organism evidence="2 10">
    <name type="scientific">Adineta steineri</name>
    <dbReference type="NCBI Taxonomy" id="433720"/>
    <lineage>
        <taxon>Eukaryota</taxon>
        <taxon>Metazoa</taxon>
        <taxon>Spiralia</taxon>
        <taxon>Gnathifera</taxon>
        <taxon>Rotifera</taxon>
        <taxon>Eurotatoria</taxon>
        <taxon>Bdelloidea</taxon>
        <taxon>Adinetida</taxon>
        <taxon>Adinetidae</taxon>
        <taxon>Adineta</taxon>
    </lineage>
</organism>
<dbReference type="Proteomes" id="UP000663868">
    <property type="component" value="Unassembled WGS sequence"/>
</dbReference>
<dbReference type="AlphaFoldDB" id="A0A814F8Q8"/>
<dbReference type="EMBL" id="CAJNOM010000183">
    <property type="protein sequence ID" value="CAF1192320.1"/>
    <property type="molecule type" value="Genomic_DNA"/>
</dbReference>
<dbReference type="EMBL" id="CAJOAY010000035">
    <property type="protein sequence ID" value="CAF3500150.1"/>
    <property type="molecule type" value="Genomic_DNA"/>
</dbReference>
<evidence type="ECO:0000313" key="9">
    <source>
        <dbReference type="Proteomes" id="UP000663832"/>
    </source>
</evidence>
<evidence type="ECO:0000313" key="6">
    <source>
        <dbReference type="EMBL" id="CAF3500150.1"/>
    </source>
</evidence>
<dbReference type="EMBL" id="CAJNON010000112">
    <property type="protein sequence ID" value="CAF0982500.1"/>
    <property type="molecule type" value="Genomic_DNA"/>
</dbReference>
<dbReference type="EMBL" id="CAJOBB010000066">
    <property type="protein sequence ID" value="CAF3542647.1"/>
    <property type="molecule type" value="Genomic_DNA"/>
</dbReference>
<evidence type="ECO:0000256" key="1">
    <source>
        <dbReference type="SAM" id="MobiDB-lite"/>
    </source>
</evidence>
<dbReference type="Proteomes" id="UP000663881">
    <property type="component" value="Unassembled WGS sequence"/>
</dbReference>